<evidence type="ECO:0008006" key="2">
    <source>
        <dbReference type="Google" id="ProtNLM"/>
    </source>
</evidence>
<proteinExistence type="predicted"/>
<protein>
    <recommendedName>
        <fullName evidence="2">Transposase</fullName>
    </recommendedName>
</protein>
<sequence length="55" mass="6003">CLARKASAPSRIGIDEKSYGKGHRYMTLVFNHDNPGVDFIALAGGRSPWINITEA</sequence>
<name>T1AUJ9_9ZZZZ</name>
<dbReference type="EMBL" id="AUZY01004940">
    <property type="protein sequence ID" value="EQD61142.1"/>
    <property type="molecule type" value="Genomic_DNA"/>
</dbReference>
<organism evidence="1">
    <name type="scientific">mine drainage metagenome</name>
    <dbReference type="NCBI Taxonomy" id="410659"/>
    <lineage>
        <taxon>unclassified sequences</taxon>
        <taxon>metagenomes</taxon>
        <taxon>ecological metagenomes</taxon>
    </lineage>
</organism>
<reference evidence="1" key="1">
    <citation type="submission" date="2013-08" db="EMBL/GenBank/DDBJ databases">
        <authorList>
            <person name="Mendez C."/>
            <person name="Richter M."/>
            <person name="Ferrer M."/>
            <person name="Sanchez J."/>
        </authorList>
    </citation>
    <scope>NUCLEOTIDE SEQUENCE</scope>
</reference>
<gene>
    <name evidence="1" type="ORF">B1B_07729</name>
</gene>
<reference evidence="1" key="2">
    <citation type="journal article" date="2014" name="ISME J.">
        <title>Microbial stratification in low pH oxic and suboxic macroscopic growths along an acid mine drainage.</title>
        <authorList>
            <person name="Mendez-Garcia C."/>
            <person name="Mesa V."/>
            <person name="Sprenger R.R."/>
            <person name="Richter M."/>
            <person name="Diez M.S."/>
            <person name="Solano J."/>
            <person name="Bargiela R."/>
            <person name="Golyshina O.V."/>
            <person name="Manteca A."/>
            <person name="Ramos J.L."/>
            <person name="Gallego J.R."/>
            <person name="Llorente I."/>
            <person name="Martins Dos Santos V.A."/>
            <person name="Jensen O.N."/>
            <person name="Pelaez A.I."/>
            <person name="Sanchez J."/>
            <person name="Ferrer M."/>
        </authorList>
    </citation>
    <scope>NUCLEOTIDE SEQUENCE</scope>
</reference>
<accession>T1AUJ9</accession>
<comment type="caution">
    <text evidence="1">The sequence shown here is derived from an EMBL/GenBank/DDBJ whole genome shotgun (WGS) entry which is preliminary data.</text>
</comment>
<evidence type="ECO:0000313" key="1">
    <source>
        <dbReference type="EMBL" id="EQD61142.1"/>
    </source>
</evidence>
<dbReference type="AlphaFoldDB" id="T1AUJ9"/>
<feature type="non-terminal residue" evidence="1">
    <location>
        <position position="1"/>
    </location>
</feature>